<dbReference type="RefSeq" id="WP_116693436.1">
    <property type="nucleotide sequence ID" value="NZ_QEHR01000002.1"/>
</dbReference>
<feature type="domain" description="Glyoxalase/fosfomycin resistance/dioxygenase" evidence="1">
    <location>
        <begin position="5"/>
        <end position="125"/>
    </location>
</feature>
<dbReference type="InterPro" id="IPR004360">
    <property type="entry name" value="Glyas_Fos-R_dOase_dom"/>
</dbReference>
<dbReference type="AlphaFoldDB" id="A0A2U0I5N3"/>
<comment type="caution">
    <text evidence="2">The sequence shown here is derived from an EMBL/GenBank/DDBJ whole genome shotgun (WGS) entry which is preliminary data.</text>
</comment>
<organism evidence="2 3">
    <name type="scientific">Marixanthomonas spongiae</name>
    <dbReference type="NCBI Taxonomy" id="2174845"/>
    <lineage>
        <taxon>Bacteria</taxon>
        <taxon>Pseudomonadati</taxon>
        <taxon>Bacteroidota</taxon>
        <taxon>Flavobacteriia</taxon>
        <taxon>Flavobacteriales</taxon>
        <taxon>Flavobacteriaceae</taxon>
        <taxon>Marixanthomonas</taxon>
    </lineage>
</organism>
<dbReference type="Proteomes" id="UP000245962">
    <property type="component" value="Unassembled WGS sequence"/>
</dbReference>
<dbReference type="EMBL" id="QEHR01000002">
    <property type="protein sequence ID" value="PVW16417.1"/>
    <property type="molecule type" value="Genomic_DNA"/>
</dbReference>
<proteinExistence type="predicted"/>
<dbReference type="PANTHER" id="PTHR36503:SF2">
    <property type="entry name" value="BLR2408 PROTEIN"/>
    <property type="match status" value="1"/>
</dbReference>
<keyword evidence="2" id="KW-0560">Oxidoreductase</keyword>
<evidence type="ECO:0000259" key="1">
    <source>
        <dbReference type="Pfam" id="PF00903"/>
    </source>
</evidence>
<accession>A0A2U0I5N3</accession>
<dbReference type="GO" id="GO:0051213">
    <property type="term" value="F:dioxygenase activity"/>
    <property type="evidence" value="ECO:0007669"/>
    <property type="project" value="UniProtKB-KW"/>
</dbReference>
<dbReference type="Gene3D" id="3.10.180.10">
    <property type="entry name" value="2,3-Dihydroxybiphenyl 1,2-Dioxygenase, domain 1"/>
    <property type="match status" value="1"/>
</dbReference>
<reference evidence="2 3" key="1">
    <citation type="submission" date="2018-04" db="EMBL/GenBank/DDBJ databases">
        <title>Marixanthomonas spongiae HN-E44 sp. nov., isolated from a marine sponge.</title>
        <authorList>
            <person name="Luo L."/>
            <person name="Zhuang L."/>
        </authorList>
    </citation>
    <scope>NUCLEOTIDE SEQUENCE [LARGE SCALE GENOMIC DNA]</scope>
    <source>
        <strain evidence="2 3">HN-E44</strain>
    </source>
</reference>
<sequence length="137" mass="15249">MKSFWLNLPVANIQKSKAFFKAIGFKPNPMHEGAEHLASFLIGEKEVVLMLFPEATFTGFTQNGLVNTAKATEVLLNIDAQSKAEVDALAKTVQKAGGTLYVEPSESEGWMYGMGFKDLDGHRWSVLYMDMDKMPKQ</sequence>
<keyword evidence="2" id="KW-0223">Dioxygenase</keyword>
<dbReference type="InterPro" id="IPR029068">
    <property type="entry name" value="Glyas_Bleomycin-R_OHBP_Dase"/>
</dbReference>
<dbReference type="SUPFAM" id="SSF54593">
    <property type="entry name" value="Glyoxalase/Bleomycin resistance protein/Dihydroxybiphenyl dioxygenase"/>
    <property type="match status" value="1"/>
</dbReference>
<dbReference type="Pfam" id="PF00903">
    <property type="entry name" value="Glyoxalase"/>
    <property type="match status" value="1"/>
</dbReference>
<name>A0A2U0I5N3_9FLAO</name>
<dbReference type="OrthoDB" id="9798430at2"/>
<evidence type="ECO:0000313" key="3">
    <source>
        <dbReference type="Proteomes" id="UP000245962"/>
    </source>
</evidence>
<gene>
    <name evidence="2" type="ORF">DDV96_03935</name>
</gene>
<protein>
    <submittedName>
        <fullName evidence="2">Extradiol dioxygenase</fullName>
    </submittedName>
</protein>
<dbReference type="PANTHER" id="PTHR36503">
    <property type="entry name" value="BLR2520 PROTEIN"/>
    <property type="match status" value="1"/>
</dbReference>
<keyword evidence="3" id="KW-1185">Reference proteome</keyword>
<evidence type="ECO:0000313" key="2">
    <source>
        <dbReference type="EMBL" id="PVW16417.1"/>
    </source>
</evidence>